<keyword evidence="1" id="KW-1133">Transmembrane helix</keyword>
<sequence length="161" mass="18122">MNKLILKYSLITLAGLLVQWWLFFFAPFAIPERIPSTPINIHGVVLIGYLVLILILFQKRLLRAAPDRGIGYLTVQGALMAFWAELAFQLIRMPTLVAETFGERVYYCGRGTIMVSAFAAVLSFLVAFQLKTKRTGWLILLIIGVLLLVALLKQVFPGLWP</sequence>
<reference evidence="2 3" key="1">
    <citation type="submission" date="2024-03" db="EMBL/GenBank/DDBJ databases">
        <title>Chitinophaga caseinilytica sp. nov., a casein hydrolysing bacterium isolated from forest soil.</title>
        <authorList>
            <person name="Lee D.S."/>
            <person name="Han D.M."/>
            <person name="Baek J.H."/>
            <person name="Choi D.G."/>
            <person name="Jeon J.H."/>
            <person name="Jeon C.O."/>
        </authorList>
    </citation>
    <scope>NUCLEOTIDE SEQUENCE [LARGE SCALE GENOMIC DNA]</scope>
    <source>
        <strain evidence="2 3">KACC 19118</strain>
    </source>
</reference>
<accession>A0ABZ2Z5F4</accession>
<feature type="transmembrane region" description="Helical" evidence="1">
    <location>
        <begin position="137"/>
        <end position="156"/>
    </location>
</feature>
<dbReference type="EMBL" id="CP150096">
    <property type="protein sequence ID" value="WZN47095.1"/>
    <property type="molecule type" value="Genomic_DNA"/>
</dbReference>
<feature type="transmembrane region" description="Helical" evidence="1">
    <location>
        <begin position="111"/>
        <end position="130"/>
    </location>
</feature>
<feature type="transmembrane region" description="Helical" evidence="1">
    <location>
        <begin position="69"/>
        <end position="91"/>
    </location>
</feature>
<evidence type="ECO:0000313" key="2">
    <source>
        <dbReference type="EMBL" id="WZN47095.1"/>
    </source>
</evidence>
<organism evidence="2 3">
    <name type="scientific">Chitinophaga caseinilytica</name>
    <dbReference type="NCBI Taxonomy" id="2267521"/>
    <lineage>
        <taxon>Bacteria</taxon>
        <taxon>Pseudomonadati</taxon>
        <taxon>Bacteroidota</taxon>
        <taxon>Chitinophagia</taxon>
        <taxon>Chitinophagales</taxon>
        <taxon>Chitinophagaceae</taxon>
        <taxon>Chitinophaga</taxon>
    </lineage>
</organism>
<evidence type="ECO:0000256" key="1">
    <source>
        <dbReference type="SAM" id="Phobius"/>
    </source>
</evidence>
<keyword evidence="3" id="KW-1185">Reference proteome</keyword>
<feature type="transmembrane region" description="Helical" evidence="1">
    <location>
        <begin position="39"/>
        <end position="57"/>
    </location>
</feature>
<dbReference type="RefSeq" id="WP_341841757.1">
    <property type="nucleotide sequence ID" value="NZ_CP149792.1"/>
</dbReference>
<proteinExistence type="predicted"/>
<gene>
    <name evidence="2" type="ORF">WJU22_02740</name>
</gene>
<keyword evidence="1" id="KW-0472">Membrane</keyword>
<protein>
    <submittedName>
        <fullName evidence="2">Uncharacterized protein</fullName>
    </submittedName>
</protein>
<evidence type="ECO:0000313" key="3">
    <source>
        <dbReference type="Proteomes" id="UP001449657"/>
    </source>
</evidence>
<dbReference type="Proteomes" id="UP001449657">
    <property type="component" value="Chromosome"/>
</dbReference>
<name>A0ABZ2Z5F4_9BACT</name>
<keyword evidence="1" id="KW-0812">Transmembrane</keyword>